<keyword evidence="1" id="KW-1133">Transmembrane helix</keyword>
<sequence>MDNNINKRNDDQLRNLFSGTKERAGENLKYRIMRQIETETSLSRKNIKEKSSVFSTLFPILGVMYGIVGVILLIVYLLYGSQALLSSSVYIPVLSIVSVCSVYLFISAFDEKRHSGSKSGKKE</sequence>
<keyword evidence="1" id="KW-0812">Transmembrane</keyword>
<dbReference type="STRING" id="1121485.GCA_000426485_02496"/>
<dbReference type="RefSeq" id="WP_035331684.1">
    <property type="nucleotide sequence ID" value="NZ_AP028867.1"/>
</dbReference>
<proteinExistence type="predicted"/>
<dbReference type="OrthoDB" id="997508at2"/>
<feature type="transmembrane region" description="Helical" evidence="1">
    <location>
        <begin position="89"/>
        <end position="109"/>
    </location>
</feature>
<evidence type="ECO:0000313" key="3">
    <source>
        <dbReference type="Proteomes" id="UP000297861"/>
    </source>
</evidence>
<dbReference type="Proteomes" id="UP000297861">
    <property type="component" value="Unassembled WGS sequence"/>
</dbReference>
<protein>
    <submittedName>
        <fullName evidence="2">Uncharacterized protein</fullName>
    </submittedName>
</protein>
<evidence type="ECO:0000256" key="1">
    <source>
        <dbReference type="SAM" id="Phobius"/>
    </source>
</evidence>
<evidence type="ECO:0000313" key="2">
    <source>
        <dbReference type="EMBL" id="TFD98013.1"/>
    </source>
</evidence>
<gene>
    <name evidence="2" type="ORF">E2605_05185</name>
</gene>
<comment type="caution">
    <text evidence="2">The sequence shown here is derived from an EMBL/GenBank/DDBJ whole genome shotgun (WGS) entry which is preliminary data.</text>
</comment>
<keyword evidence="1" id="KW-0472">Membrane</keyword>
<dbReference type="EMBL" id="SOML01000002">
    <property type="protein sequence ID" value="TFD98013.1"/>
    <property type="molecule type" value="Genomic_DNA"/>
</dbReference>
<feature type="transmembrane region" description="Helical" evidence="1">
    <location>
        <begin position="53"/>
        <end position="77"/>
    </location>
</feature>
<reference evidence="2 3" key="1">
    <citation type="submission" date="2019-03" db="EMBL/GenBank/DDBJ databases">
        <title>San Antonio Military Medical Center submission to MRSN (WRAIR), pending publication.</title>
        <authorList>
            <person name="Blyth D.M."/>
            <person name="Mccarthy S.L."/>
            <person name="Schall S.E."/>
            <person name="Stam J.A."/>
            <person name="Ong A.C."/>
            <person name="Mcgann P.T."/>
        </authorList>
    </citation>
    <scope>NUCLEOTIDE SEQUENCE [LARGE SCALE GENOMIC DNA]</scope>
    <source>
        <strain evidence="2 3">MRSN571793</strain>
    </source>
</reference>
<dbReference type="AlphaFoldDB" id="A0A4Y8L605"/>
<keyword evidence="3" id="KW-1185">Reference proteome</keyword>
<organism evidence="2 3">
    <name type="scientific">Dysgonomonas capnocytophagoides</name>
    <dbReference type="NCBI Taxonomy" id="45254"/>
    <lineage>
        <taxon>Bacteria</taxon>
        <taxon>Pseudomonadati</taxon>
        <taxon>Bacteroidota</taxon>
        <taxon>Bacteroidia</taxon>
        <taxon>Bacteroidales</taxon>
        <taxon>Dysgonomonadaceae</taxon>
        <taxon>Dysgonomonas</taxon>
    </lineage>
</organism>
<accession>A0A4Y8L605</accession>
<name>A0A4Y8L605_9BACT</name>